<keyword evidence="3" id="KW-1185">Reference proteome</keyword>
<reference evidence="2 3" key="1">
    <citation type="journal article" date="2019" name="Int. J. Syst. Evol. Microbiol.">
        <title>The Global Catalogue of Microorganisms (GCM) 10K type strain sequencing project: providing services to taxonomists for standard genome sequencing and annotation.</title>
        <authorList>
            <consortium name="The Broad Institute Genomics Platform"/>
            <consortium name="The Broad Institute Genome Sequencing Center for Infectious Disease"/>
            <person name="Wu L."/>
            <person name="Ma J."/>
        </authorList>
    </citation>
    <scope>NUCLEOTIDE SEQUENCE [LARGE SCALE GENOMIC DNA]</scope>
    <source>
        <strain evidence="2 3">JCM 16021</strain>
    </source>
</reference>
<keyword evidence="1" id="KW-0472">Membrane</keyword>
<feature type="transmembrane region" description="Helical" evidence="1">
    <location>
        <begin position="34"/>
        <end position="55"/>
    </location>
</feature>
<sequence>MTEKRRKHLIDPAAPRPQVDAAAADHALTQVQRWVISVLAVTTILHLAVGIVIGSFHIDDARTGDRVGLCVIGGLFGVVAVAAGRAIHGRSPVSLWLLLGTIPGLVGIWLTLR</sequence>
<feature type="transmembrane region" description="Helical" evidence="1">
    <location>
        <begin position="93"/>
        <end position="112"/>
    </location>
</feature>
<gene>
    <name evidence="2" type="ORF">GCM10009843_03190</name>
</gene>
<organism evidence="2 3">
    <name type="scientific">Nocardioides bigeumensis</name>
    <dbReference type="NCBI Taxonomy" id="433657"/>
    <lineage>
        <taxon>Bacteria</taxon>
        <taxon>Bacillati</taxon>
        <taxon>Actinomycetota</taxon>
        <taxon>Actinomycetes</taxon>
        <taxon>Propionibacteriales</taxon>
        <taxon>Nocardioidaceae</taxon>
        <taxon>Nocardioides</taxon>
    </lineage>
</organism>
<evidence type="ECO:0000256" key="1">
    <source>
        <dbReference type="SAM" id="Phobius"/>
    </source>
</evidence>
<accession>A0ABN2XQ36</accession>
<keyword evidence="1" id="KW-0812">Transmembrane</keyword>
<evidence type="ECO:0000313" key="2">
    <source>
        <dbReference type="EMBL" id="GAA2114567.1"/>
    </source>
</evidence>
<dbReference type="EMBL" id="BAAAQQ010000002">
    <property type="protein sequence ID" value="GAA2114567.1"/>
    <property type="molecule type" value="Genomic_DNA"/>
</dbReference>
<feature type="transmembrane region" description="Helical" evidence="1">
    <location>
        <begin position="67"/>
        <end position="87"/>
    </location>
</feature>
<protein>
    <submittedName>
        <fullName evidence="2">Uncharacterized protein</fullName>
    </submittedName>
</protein>
<keyword evidence="1" id="KW-1133">Transmembrane helix</keyword>
<dbReference type="Proteomes" id="UP001500575">
    <property type="component" value="Unassembled WGS sequence"/>
</dbReference>
<proteinExistence type="predicted"/>
<name>A0ABN2XQ36_9ACTN</name>
<dbReference type="RefSeq" id="WP_344301842.1">
    <property type="nucleotide sequence ID" value="NZ_BAAAQQ010000002.1"/>
</dbReference>
<evidence type="ECO:0000313" key="3">
    <source>
        <dbReference type="Proteomes" id="UP001500575"/>
    </source>
</evidence>
<comment type="caution">
    <text evidence="2">The sequence shown here is derived from an EMBL/GenBank/DDBJ whole genome shotgun (WGS) entry which is preliminary data.</text>
</comment>